<reference evidence="1 2" key="1">
    <citation type="submission" date="2018-07" db="EMBL/GenBank/DDBJ databases">
        <title>Draft genome of the type strain Streptomyces armeniacus ATCC 15676.</title>
        <authorList>
            <person name="Labana P."/>
            <person name="Gosse J.T."/>
            <person name="Boddy C.N."/>
        </authorList>
    </citation>
    <scope>NUCLEOTIDE SEQUENCE [LARGE SCALE GENOMIC DNA]</scope>
    <source>
        <strain evidence="1 2">ATCC 15676</strain>
    </source>
</reference>
<dbReference type="KEGG" id="sarm:DVA86_20365"/>
<evidence type="ECO:0008006" key="3">
    <source>
        <dbReference type="Google" id="ProtNLM"/>
    </source>
</evidence>
<proteinExistence type="predicted"/>
<accession>A0A345XSN4</accession>
<dbReference type="Proteomes" id="UP000254425">
    <property type="component" value="Chromosome"/>
</dbReference>
<evidence type="ECO:0000313" key="1">
    <source>
        <dbReference type="EMBL" id="AXK34650.1"/>
    </source>
</evidence>
<dbReference type="AlphaFoldDB" id="A0A345XSN4"/>
<dbReference type="EMBL" id="CP031320">
    <property type="protein sequence ID" value="AXK34650.1"/>
    <property type="molecule type" value="Genomic_DNA"/>
</dbReference>
<organism evidence="1 2">
    <name type="scientific">Streptomyces armeniacus</name>
    <dbReference type="NCBI Taxonomy" id="83291"/>
    <lineage>
        <taxon>Bacteria</taxon>
        <taxon>Bacillati</taxon>
        <taxon>Actinomycetota</taxon>
        <taxon>Actinomycetes</taxon>
        <taxon>Kitasatosporales</taxon>
        <taxon>Streptomycetaceae</taxon>
        <taxon>Streptomyces</taxon>
    </lineage>
</organism>
<name>A0A345XSN4_9ACTN</name>
<gene>
    <name evidence="1" type="ORF">DVA86_20365</name>
</gene>
<keyword evidence="2" id="KW-1185">Reference proteome</keyword>
<sequence>MLPPVAVVGCHGGCGSTTLARLLAPAAREVQRDQLHTGDDPLLLVARGTAYGMHWATRGVACAHQNIASGWLAAPPLLVLVADSTLREPQTVRARLRLVQDRVRAVVRVPYVPAWRDTDDPLSVPPTRPLTEALAALRSAVAVRTA</sequence>
<protein>
    <recommendedName>
        <fullName evidence="3">ATP/GTP-binding protein</fullName>
    </recommendedName>
</protein>
<evidence type="ECO:0000313" key="2">
    <source>
        <dbReference type="Proteomes" id="UP000254425"/>
    </source>
</evidence>